<organism evidence="2 3">
    <name type="scientific">Aquipseudomonas campi</name>
    <dbReference type="NCBI Taxonomy" id="2731681"/>
    <lineage>
        <taxon>Bacteria</taxon>
        <taxon>Pseudomonadati</taxon>
        <taxon>Pseudomonadota</taxon>
        <taxon>Gammaproteobacteria</taxon>
        <taxon>Pseudomonadales</taxon>
        <taxon>Pseudomonadaceae</taxon>
        <taxon>Aquipseudomonas</taxon>
    </lineage>
</organism>
<dbReference type="KEGG" id="pcam:HNE05_13750"/>
<dbReference type="EMBL" id="CP053697">
    <property type="protein sequence ID" value="QKE64369.1"/>
    <property type="molecule type" value="Genomic_DNA"/>
</dbReference>
<proteinExistence type="predicted"/>
<name>A0A6M8FKG3_9GAMM</name>
<keyword evidence="1" id="KW-0732">Signal</keyword>
<dbReference type="Proteomes" id="UP000501379">
    <property type="component" value="Chromosome"/>
</dbReference>
<evidence type="ECO:0000313" key="2">
    <source>
        <dbReference type="EMBL" id="QKE64369.1"/>
    </source>
</evidence>
<dbReference type="AlphaFoldDB" id="A0A6M8FKG3"/>
<reference evidence="2" key="1">
    <citation type="submission" date="2020-07" db="EMBL/GenBank/DDBJ databases">
        <title>Nitrate ammonifying Pseudomonas campi sp. nov. isolated from German agricultural grassland.</title>
        <authorList>
            <person name="Timsy T."/>
            <person name="Ulrich A."/>
            <person name="Spanner T."/>
            <person name="Foesel B."/>
            <person name="Kolb S."/>
            <person name="Horn M.A."/>
            <person name="Behrendt U."/>
        </authorList>
    </citation>
    <scope>NUCLEOTIDE SEQUENCE</scope>
    <source>
        <strain evidence="2">S1-A32-2</strain>
    </source>
</reference>
<evidence type="ECO:0000313" key="3">
    <source>
        <dbReference type="Proteomes" id="UP000501379"/>
    </source>
</evidence>
<feature type="chain" id="PRO_5026882791" evidence="1">
    <location>
        <begin position="24"/>
        <end position="79"/>
    </location>
</feature>
<keyword evidence="3" id="KW-1185">Reference proteome</keyword>
<dbReference type="RefSeq" id="WP_173209209.1">
    <property type="nucleotide sequence ID" value="NZ_CP053697.2"/>
</dbReference>
<protein>
    <submittedName>
        <fullName evidence="2">Uncharacterized protein</fullName>
    </submittedName>
</protein>
<gene>
    <name evidence="2" type="ORF">HNE05_13750</name>
</gene>
<feature type="signal peptide" evidence="1">
    <location>
        <begin position="1"/>
        <end position="23"/>
    </location>
</feature>
<evidence type="ECO:0000256" key="1">
    <source>
        <dbReference type="SAM" id="SignalP"/>
    </source>
</evidence>
<sequence>MKLEIARGLFLVGALGVTALAAAAWQEPEPVVLDAQNSSLSYCPQPAVARSKALTPQVRPDSDLLLVMFGLSQNLNASN</sequence>
<accession>A0A6M8FKG3</accession>